<keyword evidence="2" id="KW-1185">Reference proteome</keyword>
<evidence type="ECO:0000313" key="2">
    <source>
        <dbReference type="Proteomes" id="UP000789375"/>
    </source>
</evidence>
<dbReference type="EMBL" id="CAJVPP010009372">
    <property type="protein sequence ID" value="CAG8704167.1"/>
    <property type="molecule type" value="Genomic_DNA"/>
</dbReference>
<gene>
    <name evidence="1" type="ORF">FMOSSE_LOCUS13963</name>
</gene>
<protein>
    <submittedName>
        <fullName evidence="1">6596_t:CDS:1</fullName>
    </submittedName>
</protein>
<comment type="caution">
    <text evidence="1">The sequence shown here is derived from an EMBL/GenBank/DDBJ whole genome shotgun (WGS) entry which is preliminary data.</text>
</comment>
<dbReference type="Proteomes" id="UP000789375">
    <property type="component" value="Unassembled WGS sequence"/>
</dbReference>
<name>A0A9N9N5Y1_FUNMO</name>
<proteinExistence type="predicted"/>
<reference evidence="1" key="1">
    <citation type="submission" date="2021-06" db="EMBL/GenBank/DDBJ databases">
        <authorList>
            <person name="Kallberg Y."/>
            <person name="Tangrot J."/>
            <person name="Rosling A."/>
        </authorList>
    </citation>
    <scope>NUCLEOTIDE SEQUENCE</scope>
    <source>
        <strain evidence="1">87-6 pot B 2015</strain>
    </source>
</reference>
<organism evidence="1 2">
    <name type="scientific">Funneliformis mosseae</name>
    <name type="common">Endomycorrhizal fungus</name>
    <name type="synonym">Glomus mosseae</name>
    <dbReference type="NCBI Taxonomy" id="27381"/>
    <lineage>
        <taxon>Eukaryota</taxon>
        <taxon>Fungi</taxon>
        <taxon>Fungi incertae sedis</taxon>
        <taxon>Mucoromycota</taxon>
        <taxon>Glomeromycotina</taxon>
        <taxon>Glomeromycetes</taxon>
        <taxon>Glomerales</taxon>
        <taxon>Glomeraceae</taxon>
        <taxon>Funneliformis</taxon>
    </lineage>
</organism>
<dbReference type="AlphaFoldDB" id="A0A9N9N5Y1"/>
<sequence>MVNDNKISNKIRIIRAKQQLCTIKNSVEQVDIFQKQFNEDTQKHSLENCDNHKMQEKKFLKEQNLFLCKKHFDILRSQEVTSYSFLIFINEEFQKCRLEIGSSKVLVTLINDIHNEANNHDENFKVLCKELSEKICRSLYDELSEDIHESLCEEFSKELCKSI</sequence>
<evidence type="ECO:0000313" key="1">
    <source>
        <dbReference type="EMBL" id="CAG8704167.1"/>
    </source>
</evidence>
<accession>A0A9N9N5Y1</accession>